<feature type="compositionally biased region" description="Low complexity" evidence="1">
    <location>
        <begin position="50"/>
        <end position="72"/>
    </location>
</feature>
<evidence type="ECO:0000313" key="4">
    <source>
        <dbReference type="Proteomes" id="UP000306147"/>
    </source>
</evidence>
<comment type="caution">
    <text evidence="3">The sequence shown here is derived from an EMBL/GenBank/DDBJ whole genome shotgun (WGS) entry which is preliminary data.</text>
</comment>
<keyword evidence="4" id="KW-1185">Reference proteome</keyword>
<dbReference type="RefSeq" id="WP_135962471.1">
    <property type="nucleotide sequence ID" value="NZ_SRXT01000001.1"/>
</dbReference>
<feature type="compositionally biased region" description="Basic and acidic residues" evidence="1">
    <location>
        <begin position="172"/>
        <end position="187"/>
    </location>
</feature>
<keyword evidence="2" id="KW-0732">Signal</keyword>
<evidence type="ECO:0000256" key="1">
    <source>
        <dbReference type="SAM" id="MobiDB-lite"/>
    </source>
</evidence>
<feature type="signal peptide" evidence="2">
    <location>
        <begin position="1"/>
        <end position="22"/>
    </location>
</feature>
<evidence type="ECO:0000256" key="2">
    <source>
        <dbReference type="SAM" id="SignalP"/>
    </source>
</evidence>
<reference evidence="3 4" key="1">
    <citation type="submission" date="2019-04" db="EMBL/GenBank/DDBJ databases">
        <title>Sphingomonas psychrotolerans sp. nov., isolated from soil in the Tianshan Mountains, Xinjiang, China.</title>
        <authorList>
            <person name="Luo Y."/>
            <person name="Sheng H."/>
        </authorList>
    </citation>
    <scope>NUCLEOTIDE SEQUENCE [LARGE SCALE GENOMIC DNA]</scope>
    <source>
        <strain evidence="3 4">ZFGT-11</strain>
    </source>
</reference>
<feature type="compositionally biased region" description="Basic and acidic residues" evidence="1">
    <location>
        <begin position="24"/>
        <end position="34"/>
    </location>
</feature>
<feature type="compositionally biased region" description="Polar residues" evidence="1">
    <location>
        <begin position="116"/>
        <end position="135"/>
    </location>
</feature>
<accession>A0A4S1XK72</accession>
<feature type="region of interest" description="Disordered" evidence="1">
    <location>
        <begin position="18"/>
        <end position="220"/>
    </location>
</feature>
<feature type="compositionally biased region" description="Low complexity" evidence="1">
    <location>
        <begin position="145"/>
        <end position="154"/>
    </location>
</feature>
<dbReference type="OrthoDB" id="7205329at2"/>
<protein>
    <recommendedName>
        <fullName evidence="5">ATP-dependent RNA helicase</fullName>
    </recommendedName>
</protein>
<dbReference type="Gene3D" id="3.10.450.160">
    <property type="entry name" value="inner membrane protein cigr"/>
    <property type="match status" value="1"/>
</dbReference>
<proteinExistence type="predicted"/>
<dbReference type="AlphaFoldDB" id="A0A4S1XK72"/>
<feature type="chain" id="PRO_5020770297" description="ATP-dependent RNA helicase" evidence="2">
    <location>
        <begin position="23"/>
        <end position="323"/>
    </location>
</feature>
<dbReference type="InterPro" id="IPR024572">
    <property type="entry name" value="RcnB"/>
</dbReference>
<dbReference type="EMBL" id="SRXT01000001">
    <property type="protein sequence ID" value="TGX56273.1"/>
    <property type="molecule type" value="Genomic_DNA"/>
</dbReference>
<name>A0A4S1XK72_9SPHN</name>
<gene>
    <name evidence="3" type="ORF">E5A73_04085</name>
</gene>
<evidence type="ECO:0000313" key="3">
    <source>
        <dbReference type="EMBL" id="TGX56273.1"/>
    </source>
</evidence>
<evidence type="ECO:0008006" key="5">
    <source>
        <dbReference type="Google" id="ProtNLM"/>
    </source>
</evidence>
<dbReference type="Pfam" id="PF11776">
    <property type="entry name" value="RcnB"/>
    <property type="match status" value="1"/>
</dbReference>
<dbReference type="Proteomes" id="UP000306147">
    <property type="component" value="Unassembled WGS sequence"/>
</dbReference>
<organism evidence="3 4">
    <name type="scientific">Sphingomonas gei</name>
    <dbReference type="NCBI Taxonomy" id="1395960"/>
    <lineage>
        <taxon>Bacteria</taxon>
        <taxon>Pseudomonadati</taxon>
        <taxon>Pseudomonadota</taxon>
        <taxon>Alphaproteobacteria</taxon>
        <taxon>Sphingomonadales</taxon>
        <taxon>Sphingomonadaceae</taxon>
        <taxon>Sphingomonas</taxon>
    </lineage>
</organism>
<sequence length="323" mass="38102">MKKTLLAAIIAATALVPPAALAQDRGRWGGRDRSGGSQSSEVRQNRGEWRQQQSQQARPQAEQQAQPRAQRQWNGSGERPQRQQQAPQQQAPQAVPQQSLQQQQQQRWGGNRGDRSQWNNTGDRSRWTGNRSQWNGGDRRPDAGQQLDQQRQQQFRGDRNRANGDRSQFNRGNRDWNGERNGNRYDSNRGWNGDRNGNRYDSNRGWNGDRNGNRYDSNRGRWNNNWRNDRRYDWRGYRNGNRSLYRLPRYYAPSGWGYGYRRFGIGSMLDSILYSSSYWINDPFYYRLPEVDGPYRWVRYYNDALLIDIYSGEVVDTIYDIFW</sequence>
<feature type="compositionally biased region" description="Low complexity" evidence="1">
    <location>
        <begin position="82"/>
        <end position="107"/>
    </location>
</feature>